<dbReference type="AlphaFoldDB" id="A0A2C9KZ63"/>
<evidence type="ECO:0000313" key="1">
    <source>
        <dbReference type="EnsemblMetazoa" id="BGLB025206-PA"/>
    </source>
</evidence>
<dbReference type="VEuPathDB" id="VectorBase:BGLAX_028252"/>
<sequence length="1243" mass="142991">MEHIFRSRLELTTRNLRLGSQNVEKYQQYKQINPSICMMSNEAEVENQPPLAVAREEQEALPGPLGAVYANGIRNYLYKTGIEKQFHTILHTLFSRDELPYNPFPGIATRLRPYMEKFLNDKEKDDKIEFTLTVPLKETRLLDLFTTQEGGPIWGLRSILRVVDTSVINRYRWLSDNITPSYNDLYQKEEYSNQVMIALVGAAIFHGSFYRQVHIAQYRLEFFITGKLMSEAISIFVNSVIMDIDNLIESKHHILIGLNIPVQTNTETEKLWLLEFWDPEFILAHKGELLQKICDAVLGNKYIIAECVFRMDPVKPVYIQGQKQYTLTFMKISEDQKEEGLSNFAEFPMASLHEGVFLNQTHAESYMSIFSSQLNMIDYSNVRRASAKPSQGPAGITNRKMSAMIEDDFHYIHRHVHQRLQHEKPRKALIDGFRLGDDPGSGAFAWQITSPIKSNLQKRIVTFDPWAQLFDIAYHLILLILMERKTTDTALLIELYKLCNGTAGRLHMLGEKNKAVRALIRGFIQRLDGHKVRQFLQEYKNEIDELLAMSLHERSSDLRAVGKTLSSQVNELMNVSDKELSSEPHLTLTMLTLRDQQSFILTSLMRLSEDALHWCPLIKAQIEELHTKFPEAIFKPRSHTRNPQVAGQRDSIAKETIMKHGFEDENIMKHEYSTIVVSKCMEKDTAPKIMSKESVLMKYIVDTHLDEMWEKYLEEIFEENKPPANPYPSFITFCRACAMRMDLCFEQESVLLDRLLTKTAQLIDQENFIYQLPGCDGCGPATAIALLDPGGYLPVIQCIQENLINKSYLQRKGPYKIGICLGLTGPSALYGKMSPYLTQLDLDEHYYIQGPSGCETDAAQLFAVMVQKHIWEIVTDNKVPILGVFLGKDRTRWSWEQVINKKMGFFNEVEMVVLRKEPVYLKCYFMMDGWRYVPVVKQFLLHYMQGEGDLENQLFYQDDPIQFYTTVFSTPERAAFHYQNGGPIRGGNPLSSSNMKSVIMFLDEKLMKLRDMSDFMEVHRLLLYRSLISDNTDHIAEAWHMFHSIAGQADYAATLAQSLAELVEFEMEFSKFLLVERSDAEGSHQDSKTEDGPLNFGALNAMLRALIEKADIVAGWKVSMAASSMPEFIKSKINSVTETDSRTGNIYPIINETTVEVMEELQNMLLSIKTSSSCDVHNMSDNALITFLEIEKNEYQRPVSVESQLLNDHQLFLHRPRAGQNILEDDLLYRPRPQQMFKPKVEF</sequence>
<dbReference type="RefSeq" id="XP_013090340.2">
    <property type="nucleotide sequence ID" value="XM_013234886.2"/>
</dbReference>
<dbReference type="Proteomes" id="UP000076420">
    <property type="component" value="Unassembled WGS sequence"/>
</dbReference>
<dbReference type="KEGG" id="bgt:106074157"/>
<dbReference type="STRING" id="6526.A0A2C9KZ63"/>
<protein>
    <submittedName>
        <fullName evidence="1">Uncharacterized protein</fullName>
    </submittedName>
</protein>
<evidence type="ECO:0000313" key="2">
    <source>
        <dbReference type="Proteomes" id="UP000076420"/>
    </source>
</evidence>
<reference evidence="1" key="1">
    <citation type="submission" date="2020-05" db="UniProtKB">
        <authorList>
            <consortium name="EnsemblMetazoa"/>
        </authorList>
    </citation>
    <scope>IDENTIFICATION</scope>
    <source>
        <strain evidence="1">BB02</strain>
    </source>
</reference>
<dbReference type="OrthoDB" id="542946at2759"/>
<gene>
    <name evidence="1" type="primary">106074157</name>
</gene>
<organism evidence="1 2">
    <name type="scientific">Biomphalaria glabrata</name>
    <name type="common">Bloodfluke planorb</name>
    <name type="synonym">Freshwater snail</name>
    <dbReference type="NCBI Taxonomy" id="6526"/>
    <lineage>
        <taxon>Eukaryota</taxon>
        <taxon>Metazoa</taxon>
        <taxon>Spiralia</taxon>
        <taxon>Lophotrochozoa</taxon>
        <taxon>Mollusca</taxon>
        <taxon>Gastropoda</taxon>
        <taxon>Heterobranchia</taxon>
        <taxon>Euthyneura</taxon>
        <taxon>Panpulmonata</taxon>
        <taxon>Hygrophila</taxon>
        <taxon>Lymnaeoidea</taxon>
        <taxon>Planorbidae</taxon>
        <taxon>Biomphalaria</taxon>
    </lineage>
</organism>
<accession>A0A2C9KZ63</accession>
<dbReference type="VEuPathDB" id="VectorBase:BGLB025206"/>
<name>A0A2C9KZ63_BIOGL</name>
<dbReference type="EnsemblMetazoa" id="BGLB025206-RA">
    <property type="protein sequence ID" value="BGLB025206-PA"/>
    <property type="gene ID" value="BGLB025206"/>
</dbReference>
<proteinExistence type="predicted"/>